<sequence length="412" mass="46857">MKKNLLTYFFTTITTILIIPSHILGALQTTNPADVLHNYATIAHAKYEDSVIYARILDSAIETLISNPNKKNLENARLQWIKARIPYQQSEVYRFGNQNIDMLDKKVNSWPLDEGLIDYVNSSYPKENDDNDLSTANIIANSKIFTKGTEINVSTISPDLLRKLHRANGIDTNITTGYHVIEFLLWGQDLKTNVRESGTRPYTDFDIKNCTGGHCQRRIEYLKVVSKMLVSDLEEMMKAWEPNGEATKNLMQDIDAGLNSIITGMTSLSYNELAGERMNLSLILHDPKQEIDGFSDNTHASYINNVIGIISSYTGEYIRMSGEKIRGPSIADLISHSNKNLSQEIRDKFSNTIKDFYILKNRAEYLENYDQMISDNNPEGNKIVRNIIDDLITQTESLKKLRIALDLKQTNM</sequence>
<dbReference type="CDD" id="cd14657">
    <property type="entry name" value="Imelysin_IrpA-like"/>
    <property type="match status" value="1"/>
</dbReference>
<dbReference type="EMBL" id="CP004021">
    <property type="protein sequence ID" value="AKK20274.1"/>
    <property type="molecule type" value="Genomic_DNA"/>
</dbReference>
<accession>A0A0G3I308</accession>
<dbReference type="Proteomes" id="UP000035503">
    <property type="component" value="Chromosome"/>
</dbReference>
<comment type="subcellular location">
    <subcellularLocation>
        <location evidence="1">Cell envelope</location>
    </subcellularLocation>
</comment>
<evidence type="ECO:0000256" key="2">
    <source>
        <dbReference type="ARBA" id="ARBA00022729"/>
    </source>
</evidence>
<dbReference type="OrthoDB" id="9764688at2"/>
<dbReference type="Gene3D" id="1.20.1420.20">
    <property type="entry name" value="M75 peptidase, HXXE motif"/>
    <property type="match status" value="1"/>
</dbReference>
<dbReference type="GO" id="GO:0030313">
    <property type="term" value="C:cell envelope"/>
    <property type="evidence" value="ECO:0007669"/>
    <property type="project" value="UniProtKB-SubCell"/>
</dbReference>
<keyword evidence="5" id="KW-1185">Reference proteome</keyword>
<organism evidence="4 5">
    <name type="scientific">Candidatus Liberibacter africanus PTSAPSY</name>
    <dbReference type="NCBI Taxonomy" id="1277257"/>
    <lineage>
        <taxon>Bacteria</taxon>
        <taxon>Pseudomonadati</taxon>
        <taxon>Pseudomonadota</taxon>
        <taxon>Alphaproteobacteria</taxon>
        <taxon>Hyphomicrobiales</taxon>
        <taxon>Rhizobiaceae</taxon>
        <taxon>Liberibacter</taxon>
    </lineage>
</organism>
<dbReference type="Pfam" id="PF09375">
    <property type="entry name" value="Peptidase_M75"/>
    <property type="match status" value="1"/>
</dbReference>
<dbReference type="STRING" id="1277257.G293_03230"/>
<name>A0A0G3I308_LIBAF</name>
<proteinExistence type="predicted"/>
<dbReference type="PATRIC" id="fig|1277257.4.peg.694"/>
<dbReference type="InterPro" id="IPR018976">
    <property type="entry name" value="Imelysin-like"/>
</dbReference>
<protein>
    <recommendedName>
        <fullName evidence="3">Imelysin-like domain-containing protein</fullName>
    </recommendedName>
</protein>
<evidence type="ECO:0000313" key="5">
    <source>
        <dbReference type="Proteomes" id="UP000035503"/>
    </source>
</evidence>
<dbReference type="InterPro" id="IPR038352">
    <property type="entry name" value="Imelysin_sf"/>
</dbReference>
<evidence type="ECO:0000256" key="1">
    <source>
        <dbReference type="ARBA" id="ARBA00004196"/>
    </source>
</evidence>
<dbReference type="AlphaFoldDB" id="A0A0G3I308"/>
<keyword evidence="2" id="KW-0732">Signal</keyword>
<feature type="domain" description="Imelysin-like" evidence="3">
    <location>
        <begin position="43"/>
        <end position="398"/>
    </location>
</feature>
<dbReference type="KEGG" id="lau:G293_03230"/>
<evidence type="ECO:0000259" key="3">
    <source>
        <dbReference type="Pfam" id="PF09375"/>
    </source>
</evidence>
<gene>
    <name evidence="4" type="ORF">G293_03230</name>
</gene>
<reference evidence="4 5" key="1">
    <citation type="journal article" date="2015" name="Genome Announc.">
        <title>Complete Genome Sequence of 'Candidatus Liberibacter africanus,' a Bacterium Associated with Citrus Huanglongbing.</title>
        <authorList>
            <person name="Lin H."/>
            <person name="Pietersen G."/>
            <person name="Han C."/>
            <person name="Read D.A."/>
            <person name="Lou B."/>
            <person name="Gupta G."/>
            <person name="Civerolo E.L."/>
        </authorList>
    </citation>
    <scope>NUCLEOTIDE SEQUENCE [LARGE SCALE GENOMIC DNA]</scope>
    <source>
        <strain evidence="4 5">PTSAPSY</strain>
    </source>
</reference>
<evidence type="ECO:0000313" key="4">
    <source>
        <dbReference type="EMBL" id="AKK20274.1"/>
    </source>
</evidence>